<comment type="caution">
    <text evidence="1">The sequence shown here is derived from an EMBL/GenBank/DDBJ whole genome shotgun (WGS) entry which is preliminary data.</text>
</comment>
<dbReference type="EMBL" id="VITF01000005">
    <property type="protein sequence ID" value="TWA69175.1"/>
    <property type="molecule type" value="Genomic_DNA"/>
</dbReference>
<dbReference type="Pfam" id="PF08902">
    <property type="entry name" value="DUF1848"/>
    <property type="match status" value="1"/>
</dbReference>
<organism evidence="1 2">
    <name type="scientific">Azospirillum brasilense</name>
    <dbReference type="NCBI Taxonomy" id="192"/>
    <lineage>
        <taxon>Bacteria</taxon>
        <taxon>Pseudomonadati</taxon>
        <taxon>Pseudomonadota</taxon>
        <taxon>Alphaproteobacteria</taxon>
        <taxon>Rhodospirillales</taxon>
        <taxon>Azospirillaceae</taxon>
        <taxon>Azospirillum</taxon>
    </lineage>
</organism>
<accession>A0A560B962</accession>
<sequence length="305" mass="33296">MIISASYKTDIPAFYGRWFLNRLEAGYCRMVNPYGGQTHRIGLTRAEVDGFVFWTKNLGPFLPALEEVSERGFPFVVQYSVTGLPAALERSVPDAERAVEHMARLRDRWGPRAAVWRYDPIVTAPILTAGATPPAWHRETFARLAGRMRGLTDEAVVSFLQPYRKTARNLDAAGVPWRDPDAEEKRALLADLAGIAAENGMALTLCTQPDLAGAPGTAPARCVDAQRLSDVAGQAIGARTKGNRPGCLCAESRDIGEYDTCPHGCVYCYAVANRATAQRRFAAHDPAGEFLFPRAPGRNTGSITE</sequence>
<evidence type="ECO:0000313" key="1">
    <source>
        <dbReference type="EMBL" id="TWA69175.1"/>
    </source>
</evidence>
<reference evidence="1 2" key="1">
    <citation type="submission" date="2019-06" db="EMBL/GenBank/DDBJ databases">
        <title>Genomic Encyclopedia of Type Strains, Phase IV (KMG-V): Genome sequencing to study the core and pangenomes of soil and plant-associated prokaryotes.</title>
        <authorList>
            <person name="Whitman W."/>
        </authorList>
    </citation>
    <scope>NUCLEOTIDE SEQUENCE [LARGE SCALE GENOMIC DNA]</scope>
    <source>
        <strain evidence="1 2">BR 11796</strain>
    </source>
</reference>
<dbReference type="AlphaFoldDB" id="A0A560B962"/>
<name>A0A560B962_AZOBR</name>
<gene>
    <name evidence="1" type="ORF">FBZ82_105333</name>
</gene>
<dbReference type="Proteomes" id="UP000316083">
    <property type="component" value="Unassembled WGS sequence"/>
</dbReference>
<dbReference type="RefSeq" id="WP_145676240.1">
    <property type="nucleotide sequence ID" value="NZ_VITF01000005.1"/>
</dbReference>
<proteinExistence type="predicted"/>
<protein>
    <submittedName>
        <fullName evidence="1">Uncharacterized protein DUF1848</fullName>
    </submittedName>
</protein>
<dbReference type="InterPro" id="IPR014998">
    <property type="entry name" value="DUF1848"/>
</dbReference>
<evidence type="ECO:0000313" key="2">
    <source>
        <dbReference type="Proteomes" id="UP000316083"/>
    </source>
</evidence>